<dbReference type="GeneID" id="96003117"/>
<reference evidence="2 3" key="1">
    <citation type="journal article" date="2020" name="Microbiol. Resour. Announc.">
        <title>Draft Genome Sequence of a Cladosporium Species Isolated from the Mesophotic Ascidian Didemnum maculosum.</title>
        <authorList>
            <person name="Gioti A."/>
            <person name="Siaperas R."/>
            <person name="Nikolaivits E."/>
            <person name="Le Goff G."/>
            <person name="Ouazzani J."/>
            <person name="Kotoulas G."/>
            <person name="Topakas E."/>
        </authorList>
    </citation>
    <scope>NUCLEOTIDE SEQUENCE [LARGE SCALE GENOMIC DNA]</scope>
    <source>
        <strain evidence="2 3">TM138-S3</strain>
    </source>
</reference>
<sequence>MVSPSAAVGPSPPADDNPDRAYANYVPHELKYSTDFEDSLVQTLLDPDAKTDNGIRVIPDDSDEAPEEGVSIRANDILAASLPDIQEGELPLPLNDARRIYASAIPGIRLTHPGGYLEGGPGLDPEIDMFPKDFLSHKATIGTPSDLRTAVQAEIDTHVEALKERLRARQRAKEKNEQIEKELRALVDQHNMELKIQRRMAEEQRAKREAKEKKRRERGGG</sequence>
<protein>
    <submittedName>
        <fullName evidence="2">Uncharacterized protein</fullName>
    </submittedName>
</protein>
<evidence type="ECO:0000256" key="1">
    <source>
        <dbReference type="SAM" id="MobiDB-lite"/>
    </source>
</evidence>
<dbReference type="AlphaFoldDB" id="A0AB34L1V4"/>
<comment type="caution">
    <text evidence="2">The sequence shown here is derived from an EMBL/GenBank/DDBJ whole genome shotgun (WGS) entry which is preliminary data.</text>
</comment>
<dbReference type="Proteomes" id="UP000803884">
    <property type="component" value="Unassembled WGS sequence"/>
</dbReference>
<evidence type="ECO:0000313" key="2">
    <source>
        <dbReference type="EMBL" id="KAL1589743.1"/>
    </source>
</evidence>
<feature type="region of interest" description="Disordered" evidence="1">
    <location>
        <begin position="197"/>
        <end position="221"/>
    </location>
</feature>
<evidence type="ECO:0000313" key="3">
    <source>
        <dbReference type="Proteomes" id="UP000803884"/>
    </source>
</evidence>
<organism evidence="2 3">
    <name type="scientific">Cladosporium halotolerans</name>
    <dbReference type="NCBI Taxonomy" id="1052096"/>
    <lineage>
        <taxon>Eukaryota</taxon>
        <taxon>Fungi</taxon>
        <taxon>Dikarya</taxon>
        <taxon>Ascomycota</taxon>
        <taxon>Pezizomycotina</taxon>
        <taxon>Dothideomycetes</taxon>
        <taxon>Dothideomycetidae</taxon>
        <taxon>Cladosporiales</taxon>
        <taxon>Cladosporiaceae</taxon>
        <taxon>Cladosporium</taxon>
    </lineage>
</organism>
<dbReference type="EMBL" id="JAAQHG020000004">
    <property type="protein sequence ID" value="KAL1589743.1"/>
    <property type="molecule type" value="Genomic_DNA"/>
</dbReference>
<accession>A0AB34L1V4</accession>
<keyword evidence="3" id="KW-1185">Reference proteome</keyword>
<name>A0AB34L1V4_9PEZI</name>
<dbReference type="RefSeq" id="XP_069232848.1">
    <property type="nucleotide sequence ID" value="XM_069370279.1"/>
</dbReference>
<feature type="region of interest" description="Disordered" evidence="1">
    <location>
        <begin position="1"/>
        <end position="21"/>
    </location>
</feature>
<gene>
    <name evidence="2" type="ORF">WHR41_01673</name>
</gene>
<proteinExistence type="predicted"/>